<protein>
    <submittedName>
        <fullName evidence="2">Uncharacterized protein</fullName>
    </submittedName>
</protein>
<comment type="caution">
    <text evidence="2">The sequence shown here is derived from an EMBL/GenBank/DDBJ whole genome shotgun (WGS) entry which is preliminary data.</text>
</comment>
<accession>A0A2A5C838</accession>
<sequence length="137" mass="16108">MRHNLKLEIEEDDLEFLKGRILSGANMTIAPFSPLLVFSSVPITIIFLVFSIYDFFLSRPTQLCRKYVQGFENLYLVIFVTCLSLRVALEFVDNIFWGIPLFLGPTTYLFWMRYSLRNWQFLYDNSQKMEEGTHADA</sequence>
<evidence type="ECO:0000256" key="1">
    <source>
        <dbReference type="SAM" id="Phobius"/>
    </source>
</evidence>
<evidence type="ECO:0000313" key="3">
    <source>
        <dbReference type="Proteomes" id="UP000228987"/>
    </source>
</evidence>
<gene>
    <name evidence="2" type="ORF">COA71_12740</name>
</gene>
<proteinExistence type="predicted"/>
<dbReference type="Proteomes" id="UP000228987">
    <property type="component" value="Unassembled WGS sequence"/>
</dbReference>
<name>A0A2A5C838_9GAMM</name>
<keyword evidence="1" id="KW-0472">Membrane</keyword>
<reference evidence="3" key="1">
    <citation type="submission" date="2017-08" db="EMBL/GenBank/DDBJ databases">
        <title>A dynamic microbial community with high functional redundancy inhabits the cold, oxic subseafloor aquifer.</title>
        <authorList>
            <person name="Tully B.J."/>
            <person name="Wheat C.G."/>
            <person name="Glazer B.T."/>
            <person name="Huber J.A."/>
        </authorList>
    </citation>
    <scope>NUCLEOTIDE SEQUENCE [LARGE SCALE GENOMIC DNA]</scope>
</reference>
<organism evidence="2 3">
    <name type="scientific">SAR86 cluster bacterium</name>
    <dbReference type="NCBI Taxonomy" id="2030880"/>
    <lineage>
        <taxon>Bacteria</taxon>
        <taxon>Pseudomonadati</taxon>
        <taxon>Pseudomonadota</taxon>
        <taxon>Gammaproteobacteria</taxon>
        <taxon>SAR86 cluster</taxon>
    </lineage>
</organism>
<keyword evidence="1" id="KW-1133">Transmembrane helix</keyword>
<dbReference type="EMBL" id="NVWI01000011">
    <property type="protein sequence ID" value="PCJ40029.1"/>
    <property type="molecule type" value="Genomic_DNA"/>
</dbReference>
<keyword evidence="1" id="KW-0812">Transmembrane</keyword>
<feature type="transmembrane region" description="Helical" evidence="1">
    <location>
        <begin position="95"/>
        <end position="111"/>
    </location>
</feature>
<feature type="transmembrane region" description="Helical" evidence="1">
    <location>
        <begin position="32"/>
        <end position="53"/>
    </location>
</feature>
<dbReference type="AlphaFoldDB" id="A0A2A5C838"/>
<feature type="transmembrane region" description="Helical" evidence="1">
    <location>
        <begin position="73"/>
        <end position="89"/>
    </location>
</feature>
<evidence type="ECO:0000313" key="2">
    <source>
        <dbReference type="EMBL" id="PCJ40029.1"/>
    </source>
</evidence>